<dbReference type="STRING" id="436010.A0A166M680"/>
<dbReference type="Gene3D" id="3.40.50.1820">
    <property type="entry name" value="alpha/beta hydrolase"/>
    <property type="match status" value="1"/>
</dbReference>
<accession>A0A166M680</accession>
<dbReference type="EMBL" id="KV417531">
    <property type="protein sequence ID" value="KZP23680.1"/>
    <property type="molecule type" value="Genomic_DNA"/>
</dbReference>
<proteinExistence type="predicted"/>
<dbReference type="AlphaFoldDB" id="A0A166M680"/>
<evidence type="ECO:0000313" key="2">
    <source>
        <dbReference type="EMBL" id="KZP23680.1"/>
    </source>
</evidence>
<dbReference type="SUPFAM" id="SSF53474">
    <property type="entry name" value="alpha/beta-Hydrolases"/>
    <property type="match status" value="1"/>
</dbReference>
<protein>
    <submittedName>
        <fullName evidence="2">Alpha/beta-hydrolase</fullName>
    </submittedName>
</protein>
<dbReference type="InterPro" id="IPR029058">
    <property type="entry name" value="AB_hydrolase_fold"/>
</dbReference>
<dbReference type="PANTHER" id="PTHR43433:SF5">
    <property type="entry name" value="AB HYDROLASE-1 DOMAIN-CONTAINING PROTEIN"/>
    <property type="match status" value="1"/>
</dbReference>
<dbReference type="PANTHER" id="PTHR43433">
    <property type="entry name" value="HYDROLASE, ALPHA/BETA FOLD FAMILY PROTEIN"/>
    <property type="match status" value="1"/>
</dbReference>
<dbReference type="InterPro" id="IPR050471">
    <property type="entry name" value="AB_hydrolase"/>
</dbReference>
<dbReference type="PRINTS" id="PR00111">
    <property type="entry name" value="ABHYDROLASE"/>
</dbReference>
<evidence type="ECO:0000259" key="1">
    <source>
        <dbReference type="Pfam" id="PF00561"/>
    </source>
</evidence>
<dbReference type="OrthoDB" id="19657at2759"/>
<sequence length="331" mass="36334">MSSNIAPEEDMSSYTSIFNPETLTRRGLCPVTKIRHQEGAIESHSLYFEQHGNGPEKILFVMGLNSSSFAWASQINHFGGLPGYSSVVFDNRGVGHSGTPRGPYTTGGMAEDAIVLLDYLGWKGNREVHVVGTSLGGMIAQELATRIPERIASLTLTVTTPGGSPWANLPSWVGFSSLAKLLVVTDPNAKMQIIYDMLYPRSWLAEISLDDPEGRTNEEYLKEDYLRRFELTRPQTLIGAISQMCAGLTHHVSKARLARISSSIPKVLIITGDVDHLVAPSNSKALKAAIPEAEYVVYENTGHGISIQRKEQYNALLERVFAEGREKSRAS</sequence>
<dbReference type="Pfam" id="PF00561">
    <property type="entry name" value="Abhydrolase_1"/>
    <property type="match status" value="1"/>
</dbReference>
<gene>
    <name evidence="2" type="ORF">FIBSPDRAFT_453282</name>
</gene>
<name>A0A166M680_9AGAM</name>
<reference evidence="2 3" key="1">
    <citation type="journal article" date="2016" name="Mol. Biol. Evol.">
        <title>Comparative Genomics of Early-Diverging Mushroom-Forming Fungi Provides Insights into the Origins of Lignocellulose Decay Capabilities.</title>
        <authorList>
            <person name="Nagy L.G."/>
            <person name="Riley R."/>
            <person name="Tritt A."/>
            <person name="Adam C."/>
            <person name="Daum C."/>
            <person name="Floudas D."/>
            <person name="Sun H."/>
            <person name="Yadav J.S."/>
            <person name="Pangilinan J."/>
            <person name="Larsson K.H."/>
            <person name="Matsuura K."/>
            <person name="Barry K."/>
            <person name="Labutti K."/>
            <person name="Kuo R."/>
            <person name="Ohm R.A."/>
            <person name="Bhattacharya S.S."/>
            <person name="Shirouzu T."/>
            <person name="Yoshinaga Y."/>
            <person name="Martin F.M."/>
            <person name="Grigoriev I.V."/>
            <person name="Hibbett D.S."/>
        </authorList>
    </citation>
    <scope>NUCLEOTIDE SEQUENCE [LARGE SCALE GENOMIC DNA]</scope>
    <source>
        <strain evidence="2 3">CBS 109695</strain>
    </source>
</reference>
<organism evidence="2 3">
    <name type="scientific">Athelia psychrophila</name>
    <dbReference type="NCBI Taxonomy" id="1759441"/>
    <lineage>
        <taxon>Eukaryota</taxon>
        <taxon>Fungi</taxon>
        <taxon>Dikarya</taxon>
        <taxon>Basidiomycota</taxon>
        <taxon>Agaricomycotina</taxon>
        <taxon>Agaricomycetes</taxon>
        <taxon>Agaricomycetidae</taxon>
        <taxon>Atheliales</taxon>
        <taxon>Atheliaceae</taxon>
        <taxon>Athelia</taxon>
    </lineage>
</organism>
<evidence type="ECO:0000313" key="3">
    <source>
        <dbReference type="Proteomes" id="UP000076532"/>
    </source>
</evidence>
<dbReference type="Proteomes" id="UP000076532">
    <property type="component" value="Unassembled WGS sequence"/>
</dbReference>
<feature type="domain" description="AB hydrolase-1" evidence="1">
    <location>
        <begin position="58"/>
        <end position="308"/>
    </location>
</feature>
<dbReference type="InterPro" id="IPR000073">
    <property type="entry name" value="AB_hydrolase_1"/>
</dbReference>
<keyword evidence="3" id="KW-1185">Reference proteome</keyword>